<accession>D6RK54</accession>
<dbReference type="PANTHER" id="PTHR34213">
    <property type="entry name" value="NUCLEAR TRANSPORT FACTOR 2 (NTF2) FAMILY PROTEIN"/>
    <property type="match status" value="1"/>
</dbReference>
<dbReference type="OrthoDB" id="2400485at2759"/>
<feature type="region of interest" description="Disordered" evidence="1">
    <location>
        <begin position="157"/>
        <end position="193"/>
    </location>
</feature>
<sequence length="193" mass="21574">MTATRAPRNEPCELNSAGLEPKESRALSERTALAHEKPLLKSIRELYSCNPTNESFNMYSSDATFEDPIGTLKGTSEIRKRFARLAKLYSAEISNFRVLDNPSSVPSTIILIDQDVTYHENGTGDVRKSSSKTINSLLVFKVDGRTNQVTMHCEDWNHRKSSTGEDGISDWMKEQRKGSKAAETSSAVRRSKD</sequence>
<dbReference type="VEuPathDB" id="FungiDB:CC1G_13716"/>
<evidence type="ECO:0008006" key="4">
    <source>
        <dbReference type="Google" id="ProtNLM"/>
    </source>
</evidence>
<dbReference type="STRING" id="240176.D6RK54"/>
<dbReference type="HOGENOM" id="CLU_109055_0_0_1"/>
<evidence type="ECO:0000256" key="1">
    <source>
        <dbReference type="SAM" id="MobiDB-lite"/>
    </source>
</evidence>
<feature type="compositionally biased region" description="Polar residues" evidence="1">
    <location>
        <begin position="182"/>
        <end position="193"/>
    </location>
</feature>
<dbReference type="RefSeq" id="XP_002912184.1">
    <property type="nucleotide sequence ID" value="XM_002912138.1"/>
</dbReference>
<dbReference type="GeneID" id="6017070"/>
<dbReference type="InParanoid" id="D6RK54"/>
<name>D6RK54_COPC7</name>
<proteinExistence type="predicted"/>
<dbReference type="OMA" id="HHMKAKP"/>
<dbReference type="PANTHER" id="PTHR34213:SF2">
    <property type="entry name" value="NUCLEAR TRANSPORT FACTOR 2 (NTF2) FAMILY PROTEIN"/>
    <property type="match status" value="1"/>
</dbReference>
<reference evidence="2 3" key="1">
    <citation type="journal article" date="2010" name="Proc. Natl. Acad. Sci. U.S.A.">
        <title>Insights into evolution of multicellular fungi from the assembled chromosomes of the mushroom Coprinopsis cinerea (Coprinus cinereus).</title>
        <authorList>
            <person name="Stajich J.E."/>
            <person name="Wilke S.K."/>
            <person name="Ahren D."/>
            <person name="Au C.H."/>
            <person name="Birren B.W."/>
            <person name="Borodovsky M."/>
            <person name="Burns C."/>
            <person name="Canback B."/>
            <person name="Casselton L.A."/>
            <person name="Cheng C.K."/>
            <person name="Deng J."/>
            <person name="Dietrich F.S."/>
            <person name="Fargo D.C."/>
            <person name="Farman M.L."/>
            <person name="Gathman A.C."/>
            <person name="Goldberg J."/>
            <person name="Guigo R."/>
            <person name="Hoegger P.J."/>
            <person name="Hooker J.B."/>
            <person name="Huggins A."/>
            <person name="James T.Y."/>
            <person name="Kamada T."/>
            <person name="Kilaru S."/>
            <person name="Kodira C."/>
            <person name="Kues U."/>
            <person name="Kupfer D."/>
            <person name="Kwan H.S."/>
            <person name="Lomsadze A."/>
            <person name="Li W."/>
            <person name="Lilly W.W."/>
            <person name="Ma L.J."/>
            <person name="Mackey A.J."/>
            <person name="Manning G."/>
            <person name="Martin F."/>
            <person name="Muraguchi H."/>
            <person name="Natvig D.O."/>
            <person name="Palmerini H."/>
            <person name="Ramesh M.A."/>
            <person name="Rehmeyer C.J."/>
            <person name="Roe B.A."/>
            <person name="Shenoy N."/>
            <person name="Stanke M."/>
            <person name="Ter-Hovhannisyan V."/>
            <person name="Tunlid A."/>
            <person name="Velagapudi R."/>
            <person name="Vision T.J."/>
            <person name="Zeng Q."/>
            <person name="Zolan M.E."/>
            <person name="Pukkila P.J."/>
        </authorList>
    </citation>
    <scope>NUCLEOTIDE SEQUENCE [LARGE SCALE GENOMIC DNA]</scope>
    <source>
        <strain evidence="3">Okayama-7 / 130 / ATCC MYA-4618 / FGSC 9003</strain>
    </source>
</reference>
<organism evidence="2 3">
    <name type="scientific">Coprinopsis cinerea (strain Okayama-7 / 130 / ATCC MYA-4618 / FGSC 9003)</name>
    <name type="common">Inky cap fungus</name>
    <name type="synonym">Hormographiella aspergillata</name>
    <dbReference type="NCBI Taxonomy" id="240176"/>
    <lineage>
        <taxon>Eukaryota</taxon>
        <taxon>Fungi</taxon>
        <taxon>Dikarya</taxon>
        <taxon>Basidiomycota</taxon>
        <taxon>Agaricomycotina</taxon>
        <taxon>Agaricomycetes</taxon>
        <taxon>Agaricomycetidae</taxon>
        <taxon>Agaricales</taxon>
        <taxon>Agaricineae</taxon>
        <taxon>Psathyrellaceae</taxon>
        <taxon>Coprinopsis</taxon>
    </lineage>
</organism>
<dbReference type="eggNOG" id="ENOG502S37S">
    <property type="taxonomic scope" value="Eukaryota"/>
</dbReference>
<dbReference type="AlphaFoldDB" id="D6RK54"/>
<evidence type="ECO:0000313" key="2">
    <source>
        <dbReference type="EMBL" id="EFI28690.1"/>
    </source>
</evidence>
<dbReference type="EMBL" id="AACS02000001">
    <property type="protein sequence ID" value="EFI28690.1"/>
    <property type="molecule type" value="Genomic_DNA"/>
</dbReference>
<dbReference type="KEGG" id="cci:CC1G_13716"/>
<feature type="region of interest" description="Disordered" evidence="1">
    <location>
        <begin position="1"/>
        <end position="25"/>
    </location>
</feature>
<protein>
    <recommendedName>
        <fullName evidence="4">SnoaL-like domain-containing protein</fullName>
    </recommendedName>
</protein>
<comment type="caution">
    <text evidence="2">The sequence shown here is derived from an EMBL/GenBank/DDBJ whole genome shotgun (WGS) entry which is preliminary data.</text>
</comment>
<dbReference type="Proteomes" id="UP000001861">
    <property type="component" value="Unassembled WGS sequence"/>
</dbReference>
<gene>
    <name evidence="2" type="ORF">CC1G_13716</name>
</gene>
<keyword evidence="3" id="KW-1185">Reference proteome</keyword>
<evidence type="ECO:0000313" key="3">
    <source>
        <dbReference type="Proteomes" id="UP000001861"/>
    </source>
</evidence>